<evidence type="ECO:0000256" key="2">
    <source>
        <dbReference type="ARBA" id="ARBA00010991"/>
    </source>
</evidence>
<dbReference type="CDD" id="cd00577">
    <property type="entry name" value="PCNA"/>
    <property type="match status" value="1"/>
</dbReference>
<gene>
    <name evidence="6" type="ORF">CBOVIS_LOCUS4070</name>
</gene>
<evidence type="ECO:0000256" key="5">
    <source>
        <dbReference type="ARBA" id="ARBA00023242"/>
    </source>
</evidence>
<keyword evidence="3" id="KW-0227">DNA damage</keyword>
<protein>
    <recommendedName>
        <fullName evidence="8">Proliferating cell nuclear antigen</fullName>
    </recommendedName>
</protein>
<dbReference type="OrthoDB" id="337581at2759"/>
<keyword evidence="7" id="KW-1185">Reference proteome</keyword>
<evidence type="ECO:0000256" key="4">
    <source>
        <dbReference type="ARBA" id="ARBA00023204"/>
    </source>
</evidence>
<evidence type="ECO:0000256" key="1">
    <source>
        <dbReference type="ARBA" id="ARBA00004123"/>
    </source>
</evidence>
<dbReference type="GO" id="GO:0006281">
    <property type="term" value="P:DNA repair"/>
    <property type="evidence" value="ECO:0007669"/>
    <property type="project" value="UniProtKB-KW"/>
</dbReference>
<comment type="subcellular location">
    <subcellularLocation>
        <location evidence="1">Nucleus</location>
    </subcellularLocation>
</comment>
<evidence type="ECO:0008006" key="8">
    <source>
        <dbReference type="Google" id="ProtNLM"/>
    </source>
</evidence>
<dbReference type="Pfam" id="PF02144">
    <property type="entry name" value="Rad1"/>
    <property type="match status" value="1"/>
</dbReference>
<dbReference type="SUPFAM" id="SSF55979">
    <property type="entry name" value="DNA clamp"/>
    <property type="match status" value="1"/>
</dbReference>
<dbReference type="GO" id="GO:0000077">
    <property type="term" value="P:DNA damage checkpoint signaling"/>
    <property type="evidence" value="ECO:0007669"/>
    <property type="project" value="InterPro"/>
</dbReference>
<name>A0A8S1EM69_9PELO</name>
<comment type="caution">
    <text evidence="6">The sequence shown here is derived from an EMBL/GenBank/DDBJ whole genome shotgun (WGS) entry which is preliminary data.</text>
</comment>
<dbReference type="InterPro" id="IPR046938">
    <property type="entry name" value="DNA_clamp_sf"/>
</dbReference>
<evidence type="ECO:0000313" key="7">
    <source>
        <dbReference type="Proteomes" id="UP000494206"/>
    </source>
</evidence>
<sequence length="268" mass="30623">MSRQDENAHIFEFKKENAKELAHMIKTLLFREFGVIYPYDKGLKITVDDGHCQQANAYLDSSIFTTFFCKENDLKLKVPLKTIAECLNICEGTVNSAKMSYAGFYDPMRILVEETDGPVIRAKIHVLVPEQELDFEFSDDNVTATCLMKTQLLKEIFKDFDASSRTVVITFDPNKLEFSTNGDVGEMIVSIPTRSLQMEKMDYSGPISHRYRLTLIQRMIPVITLGTKVILRIDDRGVLCAQFTVEHGDNKNSYIEFLTVPDDENFTD</sequence>
<evidence type="ECO:0000313" key="6">
    <source>
        <dbReference type="EMBL" id="CAB3401303.1"/>
    </source>
</evidence>
<keyword evidence="5" id="KW-0539">Nucleus</keyword>
<dbReference type="Gene3D" id="3.70.10.10">
    <property type="match status" value="1"/>
</dbReference>
<organism evidence="6 7">
    <name type="scientific">Caenorhabditis bovis</name>
    <dbReference type="NCBI Taxonomy" id="2654633"/>
    <lineage>
        <taxon>Eukaryota</taxon>
        <taxon>Metazoa</taxon>
        <taxon>Ecdysozoa</taxon>
        <taxon>Nematoda</taxon>
        <taxon>Chromadorea</taxon>
        <taxon>Rhabditida</taxon>
        <taxon>Rhabditina</taxon>
        <taxon>Rhabditomorpha</taxon>
        <taxon>Rhabditoidea</taxon>
        <taxon>Rhabditidae</taxon>
        <taxon>Peloderinae</taxon>
        <taxon>Caenorhabditis</taxon>
    </lineage>
</organism>
<proteinExistence type="inferred from homology"/>
<dbReference type="PANTHER" id="PTHR10870:SF0">
    <property type="entry name" value="CELL CYCLE CHECKPOINT PROTEIN RAD1"/>
    <property type="match status" value="1"/>
</dbReference>
<dbReference type="EMBL" id="CADEPM010000003">
    <property type="protein sequence ID" value="CAB3401303.1"/>
    <property type="molecule type" value="Genomic_DNA"/>
</dbReference>
<reference evidence="6 7" key="1">
    <citation type="submission" date="2020-04" db="EMBL/GenBank/DDBJ databases">
        <authorList>
            <person name="Laetsch R D."/>
            <person name="Stevens L."/>
            <person name="Kumar S."/>
            <person name="Blaxter L. M."/>
        </authorList>
    </citation>
    <scope>NUCLEOTIDE SEQUENCE [LARGE SCALE GENOMIC DNA]</scope>
</reference>
<dbReference type="AlphaFoldDB" id="A0A8S1EM69"/>
<evidence type="ECO:0000256" key="3">
    <source>
        <dbReference type="ARBA" id="ARBA00022763"/>
    </source>
</evidence>
<keyword evidence="4" id="KW-0234">DNA repair</keyword>
<dbReference type="PRINTS" id="PR01245">
    <property type="entry name" value="RAD1REC1"/>
</dbReference>
<dbReference type="PANTHER" id="PTHR10870">
    <property type="entry name" value="CELL CYCLE CHECKPOINT PROTEIN RAD1"/>
    <property type="match status" value="1"/>
</dbReference>
<accession>A0A8S1EM69</accession>
<dbReference type="GO" id="GO:0030896">
    <property type="term" value="C:checkpoint clamp complex"/>
    <property type="evidence" value="ECO:0007669"/>
    <property type="project" value="TreeGrafter"/>
</dbReference>
<dbReference type="Proteomes" id="UP000494206">
    <property type="component" value="Unassembled WGS sequence"/>
</dbReference>
<dbReference type="InterPro" id="IPR003021">
    <property type="entry name" value="Rad1_Rec1_Rad17"/>
</dbReference>
<comment type="similarity">
    <text evidence="2">Belongs to the rad1 family.</text>
</comment>